<dbReference type="KEGG" id="wic:J056_004512"/>
<dbReference type="InterPro" id="IPR049730">
    <property type="entry name" value="SNF2/RAD54-like_C"/>
</dbReference>
<keyword evidence="10" id="KW-1185">Reference proteome</keyword>
<keyword evidence="2" id="KW-0378">Hydrolase</keyword>
<dbReference type="PROSITE" id="PS50014">
    <property type="entry name" value="BROMODOMAIN_2"/>
    <property type="match status" value="1"/>
</dbReference>
<dbReference type="InterPro" id="IPR001650">
    <property type="entry name" value="Helicase_C-like"/>
</dbReference>
<dbReference type="GeneID" id="20377464"/>
<dbReference type="CDD" id="cd18793">
    <property type="entry name" value="SF2_C_SNF"/>
    <property type="match status" value="1"/>
</dbReference>
<sequence length="481" mass="54560">MTSKAQFEEMLAMMNREREKENKKLFYAEDEKTETAIKNESIRHAKLRIIEVNKMLGEKQMRLNVRYESIDHLAESGYSPAYGARAIWELLETSGLGLNLQSADTVIIFDSDWNPHVDLQAQDHAHRFGQKKEVGILRLITERSVKNQILARAQYKLEIDGKVIQAAEEREDFLRSFLEQEAEEEDEAGVMNDNEINEQLARGESEIDVFNRMDRERAENDKLSNQMKGLPVDNSQIFQWASASAIPFTDGNPNVDVEETEPTNKKKKAGVDGETKERLEKVLLPFFEVVWTLTNENGRPRSDIFREVPSKKLYPDYALLIKNPVALNTIKPKINRKSYQNARECLSDFHLMCAIANTYNEPGSWVVENSDALQAGLGQAWNEKAAQVLGAAVQNTVPIQQQQAAQPHLQPQAQMETKPQPQPQYMIDVRHRQNQGRAPNAGMQHALCQAPTGYGGVDPGTFIANPRAINNKRFVSSRNSK</sequence>
<evidence type="ECO:0000256" key="1">
    <source>
        <dbReference type="ARBA" id="ARBA00022741"/>
    </source>
</evidence>
<keyword evidence="3" id="KW-0067">ATP-binding</keyword>
<evidence type="ECO:0000256" key="4">
    <source>
        <dbReference type="ARBA" id="ARBA00023117"/>
    </source>
</evidence>
<dbReference type="Pfam" id="PF00271">
    <property type="entry name" value="Helicase_C"/>
    <property type="match status" value="1"/>
</dbReference>
<protein>
    <submittedName>
        <fullName evidence="9">Chromatin structure-remodeling complex subunit snf21</fullName>
    </submittedName>
</protein>
<dbReference type="eggNOG" id="KOG0386">
    <property type="taxonomic scope" value="Eukaryota"/>
</dbReference>
<evidence type="ECO:0000256" key="6">
    <source>
        <dbReference type="SAM" id="MobiDB-lite"/>
    </source>
</evidence>
<dbReference type="RefSeq" id="XP_009267982.1">
    <property type="nucleotide sequence ID" value="XM_009269707.1"/>
</dbReference>
<evidence type="ECO:0000256" key="5">
    <source>
        <dbReference type="PROSITE-ProRule" id="PRU00035"/>
    </source>
</evidence>
<feature type="region of interest" description="Disordered" evidence="6">
    <location>
        <begin position="252"/>
        <end position="272"/>
    </location>
</feature>
<name>R9AM61_WALI9</name>
<dbReference type="InterPro" id="IPR027417">
    <property type="entry name" value="P-loop_NTPase"/>
</dbReference>
<dbReference type="HOGENOM" id="CLU_567662_0_0_1"/>
<evidence type="ECO:0000256" key="3">
    <source>
        <dbReference type="ARBA" id="ARBA00022840"/>
    </source>
</evidence>
<evidence type="ECO:0000256" key="2">
    <source>
        <dbReference type="ARBA" id="ARBA00022801"/>
    </source>
</evidence>
<dbReference type="GO" id="GO:0016787">
    <property type="term" value="F:hydrolase activity"/>
    <property type="evidence" value="ECO:0007669"/>
    <property type="project" value="UniProtKB-KW"/>
</dbReference>
<dbReference type="Gene3D" id="1.10.8.60">
    <property type="match status" value="1"/>
</dbReference>
<evidence type="ECO:0000313" key="10">
    <source>
        <dbReference type="Proteomes" id="UP000014064"/>
    </source>
</evidence>
<dbReference type="AlphaFoldDB" id="R9AM61"/>
<keyword evidence="1" id="KW-0547">Nucleotide-binding</keyword>
<keyword evidence="4 5" id="KW-0103">Bromodomain</keyword>
<dbReference type="InterPro" id="IPR036427">
    <property type="entry name" value="Bromodomain-like_sf"/>
</dbReference>
<dbReference type="InterPro" id="IPR019489">
    <property type="entry name" value="Clp_ATPase_C"/>
</dbReference>
<dbReference type="Gene3D" id="3.40.50.300">
    <property type="entry name" value="P-loop containing nucleotide triphosphate hydrolases"/>
    <property type="match status" value="1"/>
</dbReference>
<dbReference type="Pfam" id="PF10431">
    <property type="entry name" value="ClpB_D2-small"/>
    <property type="match status" value="1"/>
</dbReference>
<evidence type="ECO:0000313" key="9">
    <source>
        <dbReference type="EMBL" id="EOR01191.1"/>
    </source>
</evidence>
<dbReference type="InterPro" id="IPR001487">
    <property type="entry name" value="Bromodomain"/>
</dbReference>
<dbReference type="SUPFAM" id="SSF52540">
    <property type="entry name" value="P-loop containing nucleoside triphosphate hydrolases"/>
    <property type="match status" value="1"/>
</dbReference>
<reference evidence="10" key="1">
    <citation type="journal article" date="2013" name="BMC Genomics">
        <title>Genome and transcriptome sequencing of the halophilic fungus Wallemia ichthyophaga: haloadaptations present and absent.</title>
        <authorList>
            <person name="Zajc J."/>
            <person name="Liu Y."/>
            <person name="Dai W."/>
            <person name="Yang Z."/>
            <person name="Hu J."/>
            <person name="Gostincar C."/>
            <person name="Gunde-Cimerman N."/>
        </authorList>
    </citation>
    <scope>NUCLEOTIDE SEQUENCE [LARGE SCALE GENOMIC DNA]</scope>
    <source>
        <strain evidence="10">EXF-994 / CBS 113033</strain>
    </source>
</reference>
<dbReference type="Pfam" id="PF00439">
    <property type="entry name" value="Bromodomain"/>
    <property type="match status" value="1"/>
</dbReference>
<dbReference type="SMART" id="SM00297">
    <property type="entry name" value="BROMO"/>
    <property type="match status" value="1"/>
</dbReference>
<dbReference type="STRING" id="1299270.R9AM61"/>
<accession>R9AM61</accession>
<dbReference type="PANTHER" id="PTHR10799">
    <property type="entry name" value="SNF2/RAD54 HELICASE FAMILY"/>
    <property type="match status" value="1"/>
</dbReference>
<dbReference type="EMBL" id="KE007231">
    <property type="protein sequence ID" value="EOR01191.1"/>
    <property type="molecule type" value="Genomic_DNA"/>
</dbReference>
<dbReference type="PRINTS" id="PR00503">
    <property type="entry name" value="BROMODOMAIN"/>
</dbReference>
<evidence type="ECO:0000259" key="7">
    <source>
        <dbReference type="PROSITE" id="PS50014"/>
    </source>
</evidence>
<dbReference type="GO" id="GO:0006325">
    <property type="term" value="P:chromatin organization"/>
    <property type="evidence" value="ECO:0007669"/>
    <property type="project" value="UniProtKB-ARBA"/>
</dbReference>
<dbReference type="SUPFAM" id="SSF47370">
    <property type="entry name" value="Bromodomain"/>
    <property type="match status" value="1"/>
</dbReference>
<feature type="domain" description="Bromo" evidence="7">
    <location>
        <begin position="297"/>
        <end position="367"/>
    </location>
</feature>
<organism evidence="9 10">
    <name type="scientific">Wallemia ichthyophaga (strain EXF-994 / CBS 113033)</name>
    <dbReference type="NCBI Taxonomy" id="1299270"/>
    <lineage>
        <taxon>Eukaryota</taxon>
        <taxon>Fungi</taxon>
        <taxon>Dikarya</taxon>
        <taxon>Basidiomycota</taxon>
        <taxon>Wallemiomycotina</taxon>
        <taxon>Wallemiomycetes</taxon>
        <taxon>Wallemiales</taxon>
        <taxon>Wallemiaceae</taxon>
        <taxon>Wallemia</taxon>
    </lineage>
</organism>
<dbReference type="GO" id="GO:0005524">
    <property type="term" value="F:ATP binding"/>
    <property type="evidence" value="ECO:0007669"/>
    <property type="project" value="UniProtKB-KW"/>
</dbReference>
<dbReference type="PROSITE" id="PS51194">
    <property type="entry name" value="HELICASE_CTER"/>
    <property type="match status" value="1"/>
</dbReference>
<feature type="domain" description="Helicase C-terminal" evidence="8">
    <location>
        <begin position="6"/>
        <end position="170"/>
    </location>
</feature>
<gene>
    <name evidence="9" type="ORF">J056_004512</name>
</gene>
<dbReference type="Proteomes" id="UP000014064">
    <property type="component" value="Unassembled WGS sequence"/>
</dbReference>
<dbReference type="Gene3D" id="1.20.920.10">
    <property type="entry name" value="Bromodomain-like"/>
    <property type="match status" value="1"/>
</dbReference>
<proteinExistence type="predicted"/>
<evidence type="ECO:0000259" key="8">
    <source>
        <dbReference type="PROSITE" id="PS51194"/>
    </source>
</evidence>
<dbReference type="OrthoDB" id="448448at2759"/>